<comment type="subunit">
    <text evidence="3">Homohexamer.</text>
</comment>
<dbReference type="AlphaFoldDB" id="A0A1I4QXY6"/>
<accession>A0A1I4QXY6</accession>
<evidence type="ECO:0000313" key="9">
    <source>
        <dbReference type="EMBL" id="SFM44871.1"/>
    </source>
</evidence>
<sequence length="75" mass="7965">MPIIEMHLMEGRTTEQKSGAAKAITEAITTSLGVRAESVRILITEHRGAEFYVAGVAPALKAQSIAGAELKKAED</sequence>
<dbReference type="EC" id="5.3.2.6" evidence="4"/>
<dbReference type="Gene3D" id="3.30.429.10">
    <property type="entry name" value="Macrophage Migration Inhibitory Factor"/>
    <property type="match status" value="1"/>
</dbReference>
<keyword evidence="6" id="KW-0413">Isomerase</keyword>
<evidence type="ECO:0000256" key="4">
    <source>
        <dbReference type="ARBA" id="ARBA00012667"/>
    </source>
</evidence>
<organism evidence="9 10">
    <name type="scientific">Marinobacter pelagius</name>
    <dbReference type="NCBI Taxonomy" id="379482"/>
    <lineage>
        <taxon>Bacteria</taxon>
        <taxon>Pseudomonadati</taxon>
        <taxon>Pseudomonadota</taxon>
        <taxon>Gammaproteobacteria</taxon>
        <taxon>Pseudomonadales</taxon>
        <taxon>Marinobacteraceae</taxon>
        <taxon>Marinobacter</taxon>
    </lineage>
</organism>
<dbReference type="GO" id="GO:0016853">
    <property type="term" value="F:isomerase activity"/>
    <property type="evidence" value="ECO:0007669"/>
    <property type="project" value="UniProtKB-KW"/>
</dbReference>
<gene>
    <name evidence="9" type="ORF">SAMN04487961_0298</name>
</gene>
<evidence type="ECO:0000259" key="8">
    <source>
        <dbReference type="Pfam" id="PF01361"/>
    </source>
</evidence>
<evidence type="ECO:0000256" key="1">
    <source>
        <dbReference type="ARBA" id="ARBA00001379"/>
    </source>
</evidence>
<comment type="function">
    <text evidence="2">Catalyzes the ketonization of 2-hydroxymuconate stereoselectively to yield 2-oxo-3-hexenedioate.</text>
</comment>
<proteinExistence type="predicted"/>
<dbReference type="Pfam" id="PF01361">
    <property type="entry name" value="Tautomerase"/>
    <property type="match status" value="1"/>
</dbReference>
<name>A0A1I4QXY6_9GAMM</name>
<comment type="catalytic activity">
    <reaction evidence="1">
        <text>(2Z,4E)-2-hydroxyhexa-2,4-dienedioate = (3E)-2-oxohex-3-enedioate</text>
        <dbReference type="Rhea" id="RHEA:33431"/>
        <dbReference type="ChEBI" id="CHEBI:28080"/>
        <dbReference type="ChEBI" id="CHEBI:64908"/>
        <dbReference type="EC" id="5.3.2.6"/>
    </reaction>
</comment>
<evidence type="ECO:0000256" key="3">
    <source>
        <dbReference type="ARBA" id="ARBA00011643"/>
    </source>
</evidence>
<dbReference type="Proteomes" id="UP000199339">
    <property type="component" value="Unassembled WGS sequence"/>
</dbReference>
<dbReference type="OrthoDB" id="9799841at2"/>
<keyword evidence="10" id="KW-1185">Reference proteome</keyword>
<reference evidence="10" key="1">
    <citation type="submission" date="2016-10" db="EMBL/GenBank/DDBJ databases">
        <authorList>
            <person name="Varghese N."/>
            <person name="Submissions S."/>
        </authorList>
    </citation>
    <scope>NUCLEOTIDE SEQUENCE [LARGE SCALE GENOMIC DNA]</scope>
    <source>
        <strain evidence="10">CGMCC 1.6775</strain>
    </source>
</reference>
<evidence type="ECO:0000256" key="5">
    <source>
        <dbReference type="ARBA" id="ARBA00015750"/>
    </source>
</evidence>
<evidence type="ECO:0000313" key="10">
    <source>
        <dbReference type="Proteomes" id="UP000199339"/>
    </source>
</evidence>
<dbReference type="EMBL" id="FOUR01000001">
    <property type="protein sequence ID" value="SFM44871.1"/>
    <property type="molecule type" value="Genomic_DNA"/>
</dbReference>
<evidence type="ECO:0000256" key="2">
    <source>
        <dbReference type="ARBA" id="ARBA00003024"/>
    </source>
</evidence>
<protein>
    <recommendedName>
        <fullName evidence="5">2-hydroxymuconate tautomerase</fullName>
        <ecNumber evidence="4">5.3.2.6</ecNumber>
    </recommendedName>
    <alternativeName>
        <fullName evidence="7">4-oxalocrotonate tautomerase</fullName>
    </alternativeName>
</protein>
<feature type="domain" description="4-oxalocrotonate tautomerase-like" evidence="8">
    <location>
        <begin position="2"/>
        <end position="58"/>
    </location>
</feature>
<evidence type="ECO:0000256" key="7">
    <source>
        <dbReference type="ARBA" id="ARBA00029674"/>
    </source>
</evidence>
<dbReference type="InterPro" id="IPR004370">
    <property type="entry name" value="4-OT-like_dom"/>
</dbReference>
<dbReference type="SUPFAM" id="SSF55331">
    <property type="entry name" value="Tautomerase/MIF"/>
    <property type="match status" value="1"/>
</dbReference>
<dbReference type="InterPro" id="IPR014347">
    <property type="entry name" value="Tautomerase/MIF_sf"/>
</dbReference>
<evidence type="ECO:0000256" key="6">
    <source>
        <dbReference type="ARBA" id="ARBA00023235"/>
    </source>
</evidence>